<feature type="transmembrane region" description="Helical" evidence="9">
    <location>
        <begin position="587"/>
        <end position="605"/>
    </location>
</feature>
<keyword evidence="6" id="KW-1015">Disulfide bond</keyword>
<feature type="chain" id="PRO_5005582911" description="Peptidase M12B domain-containing protein" evidence="10">
    <location>
        <begin position="24"/>
        <end position="606"/>
    </location>
</feature>
<dbReference type="Gene3D" id="3.40.1620.60">
    <property type="match status" value="1"/>
</dbReference>
<feature type="domain" description="Peptidase M12B" evidence="11">
    <location>
        <begin position="213"/>
        <end position="430"/>
    </location>
</feature>
<feature type="active site" evidence="8">
    <location>
        <position position="363"/>
    </location>
</feature>
<dbReference type="PANTHER" id="PTHR11905">
    <property type="entry name" value="ADAM A DISINTEGRIN AND METALLOPROTEASE DOMAIN"/>
    <property type="match status" value="1"/>
</dbReference>
<keyword evidence="4 8" id="KW-0862">Zinc</keyword>
<gene>
    <name evidence="12" type="ORF">OCBIM_22034769mg</name>
</gene>
<reference evidence="12" key="1">
    <citation type="submission" date="2015-07" db="EMBL/GenBank/DDBJ databases">
        <title>MeaNS - Measles Nucleotide Surveillance Program.</title>
        <authorList>
            <person name="Tran T."/>
            <person name="Druce J."/>
        </authorList>
    </citation>
    <scope>NUCLEOTIDE SEQUENCE</scope>
    <source>
        <strain evidence="12">UCB-OBI-ISO-001</strain>
        <tissue evidence="12">Gonad</tissue>
    </source>
</reference>
<evidence type="ECO:0000256" key="1">
    <source>
        <dbReference type="ARBA" id="ARBA00022670"/>
    </source>
</evidence>
<proteinExistence type="predicted"/>
<dbReference type="GO" id="GO:0006509">
    <property type="term" value="P:membrane protein ectodomain proteolysis"/>
    <property type="evidence" value="ECO:0007669"/>
    <property type="project" value="TreeGrafter"/>
</dbReference>
<evidence type="ECO:0000256" key="7">
    <source>
        <dbReference type="ARBA" id="ARBA00023180"/>
    </source>
</evidence>
<keyword evidence="10" id="KW-0732">Signal</keyword>
<keyword evidence="7" id="KW-0325">Glycoprotein</keyword>
<dbReference type="AlphaFoldDB" id="A0A0L8GEI1"/>
<evidence type="ECO:0000256" key="2">
    <source>
        <dbReference type="ARBA" id="ARBA00022723"/>
    </source>
</evidence>
<dbReference type="InterPro" id="IPR001590">
    <property type="entry name" value="Peptidase_M12B"/>
</dbReference>
<dbReference type="Gene3D" id="3.40.390.10">
    <property type="entry name" value="Collagenase (Catalytic Domain)"/>
    <property type="match status" value="1"/>
</dbReference>
<dbReference type="InterPro" id="IPR024079">
    <property type="entry name" value="MetalloPept_cat_dom_sf"/>
</dbReference>
<evidence type="ECO:0000256" key="9">
    <source>
        <dbReference type="SAM" id="Phobius"/>
    </source>
</evidence>
<evidence type="ECO:0000256" key="4">
    <source>
        <dbReference type="ARBA" id="ARBA00022833"/>
    </source>
</evidence>
<dbReference type="EMBL" id="KQ422166">
    <property type="protein sequence ID" value="KOF75426.1"/>
    <property type="molecule type" value="Genomic_DNA"/>
</dbReference>
<dbReference type="PROSITE" id="PS50215">
    <property type="entry name" value="ADAM_MEPRO"/>
    <property type="match status" value="1"/>
</dbReference>
<dbReference type="PANTHER" id="PTHR11905:SF159">
    <property type="entry name" value="ADAM METALLOPROTEASE"/>
    <property type="match status" value="1"/>
</dbReference>
<sequence length="606" mass="68598">MDIFTCVFCTSCLLLGCSPLTAAYFNKIGHMKTNHRVDILYKSQEDFPDTIRMVLTSPQTRLMLNYTKTSDQFNIPIHVFNENLNLYDVLDFGETKDSLIYEDKVHETLLTFHCHNFEPHFKQPCMFQSVFGIFYLDGHQHFIQPENFDKELWRQATRKNRKKTYILPHNVYKTVSSQNHFCSLKNYDALNLNKLQNSAPRIKRALQSTPKMYTIEVLALVDERKWVENKTFDEGLKEMQIYIAHVFKGIDNLYRNIQDKDVSFSVKLMGIVALQGKADKYYLKDQKGKFYINGTHTLDILAEEVKNDFSSFDHVVMFSPYKISAGVSSTVGIANVGAMCTVRSASVVVQNGGFTEVLIAAHEIGHSLSSKHDGEDNDCLESDSYIMSASVVNNQSTSQKLNSFLFSSCSINTMKRFVQDLSNKCLENSGKLFHDIPTVGRPTGQVYSPQEQCRTFTSSAGLCPLAFNQSLSQLCLNLQCLQGANSCSEQHAAHKTSCGNKKWCVSGKCVYDITAPKMDEKCPFGDNENLRFTVKFTGSDKMIVPSNCTQLLELAPEFCDVNLQKAHCCKACNSNKEGTTNSAAANLMKFWCFIILITYVTLFYVF</sequence>
<evidence type="ECO:0000256" key="5">
    <source>
        <dbReference type="ARBA" id="ARBA00023049"/>
    </source>
</evidence>
<dbReference type="OrthoDB" id="6134861at2759"/>
<evidence type="ECO:0000256" key="3">
    <source>
        <dbReference type="ARBA" id="ARBA00022801"/>
    </source>
</evidence>
<organism evidence="12">
    <name type="scientific">Octopus bimaculoides</name>
    <name type="common">California two-spotted octopus</name>
    <dbReference type="NCBI Taxonomy" id="37653"/>
    <lineage>
        <taxon>Eukaryota</taxon>
        <taxon>Metazoa</taxon>
        <taxon>Spiralia</taxon>
        <taxon>Lophotrochozoa</taxon>
        <taxon>Mollusca</taxon>
        <taxon>Cephalopoda</taxon>
        <taxon>Coleoidea</taxon>
        <taxon>Octopodiformes</taxon>
        <taxon>Octopoda</taxon>
        <taxon>Incirrata</taxon>
        <taxon>Octopodidae</taxon>
        <taxon>Octopus</taxon>
    </lineage>
</organism>
<name>A0A0L8GEI1_OCTBM</name>
<keyword evidence="9" id="KW-1133">Transmembrane helix</keyword>
<dbReference type="InterPro" id="IPR041645">
    <property type="entry name" value="ADAMTS_CR_2"/>
</dbReference>
<keyword evidence="2 8" id="KW-0479">Metal-binding</keyword>
<dbReference type="GO" id="GO:0004222">
    <property type="term" value="F:metalloendopeptidase activity"/>
    <property type="evidence" value="ECO:0007669"/>
    <property type="project" value="InterPro"/>
</dbReference>
<comment type="caution">
    <text evidence="8">Lacks conserved residue(s) required for the propagation of feature annotation.</text>
</comment>
<dbReference type="KEGG" id="obi:106877334"/>
<evidence type="ECO:0000256" key="8">
    <source>
        <dbReference type="PROSITE-ProRule" id="PRU00276"/>
    </source>
</evidence>
<protein>
    <recommendedName>
        <fullName evidence="11">Peptidase M12B domain-containing protein</fullName>
    </recommendedName>
</protein>
<evidence type="ECO:0000259" key="11">
    <source>
        <dbReference type="PROSITE" id="PS50215"/>
    </source>
</evidence>
<keyword evidence="1" id="KW-0645">Protease</keyword>
<feature type="signal peptide" evidence="10">
    <location>
        <begin position="1"/>
        <end position="23"/>
    </location>
</feature>
<dbReference type="OMA" id="DANKYNP"/>
<keyword evidence="9" id="KW-0812">Transmembrane</keyword>
<keyword evidence="9" id="KW-0472">Membrane</keyword>
<feature type="binding site" evidence="8">
    <location>
        <position position="366"/>
    </location>
    <ligand>
        <name>Zn(2+)</name>
        <dbReference type="ChEBI" id="CHEBI:29105"/>
        <note>catalytic</note>
    </ligand>
</feature>
<evidence type="ECO:0000256" key="6">
    <source>
        <dbReference type="ARBA" id="ARBA00023157"/>
    </source>
</evidence>
<feature type="binding site" evidence="8">
    <location>
        <position position="362"/>
    </location>
    <ligand>
        <name>Zn(2+)</name>
        <dbReference type="ChEBI" id="CHEBI:29105"/>
        <note>catalytic</note>
    </ligand>
</feature>
<accession>A0A0L8GEI1</accession>
<dbReference type="Pfam" id="PF13688">
    <property type="entry name" value="Reprolysin_5"/>
    <property type="match status" value="1"/>
</dbReference>
<dbReference type="GO" id="GO:0046872">
    <property type="term" value="F:metal ion binding"/>
    <property type="evidence" value="ECO:0007669"/>
    <property type="project" value="UniProtKB-KW"/>
</dbReference>
<keyword evidence="3" id="KW-0378">Hydrolase</keyword>
<keyword evidence="5" id="KW-0482">Metalloprotease</keyword>
<evidence type="ECO:0000256" key="10">
    <source>
        <dbReference type="SAM" id="SignalP"/>
    </source>
</evidence>
<evidence type="ECO:0000313" key="12">
    <source>
        <dbReference type="EMBL" id="KOF75426.1"/>
    </source>
</evidence>
<dbReference type="SUPFAM" id="SSF55486">
    <property type="entry name" value="Metalloproteases ('zincins'), catalytic domain"/>
    <property type="match status" value="1"/>
</dbReference>
<dbReference type="Pfam" id="PF17771">
    <property type="entry name" value="ADAMTS_CR_2"/>
    <property type="match status" value="1"/>
</dbReference>
<feature type="binding site" evidence="8">
    <location>
        <position position="372"/>
    </location>
    <ligand>
        <name>Zn(2+)</name>
        <dbReference type="ChEBI" id="CHEBI:29105"/>
        <note>catalytic</note>
    </ligand>
</feature>